<dbReference type="SMART" id="SM00317">
    <property type="entry name" value="SET"/>
    <property type="match status" value="1"/>
</dbReference>
<dbReference type="OrthoDB" id="5945798at2759"/>
<dbReference type="Gene3D" id="1.10.220.160">
    <property type="match status" value="1"/>
</dbReference>
<name>A0A9N9TNJ8_PHYSR</name>
<keyword evidence="3" id="KW-1185">Reference proteome</keyword>
<dbReference type="GO" id="GO:0008276">
    <property type="term" value="F:protein methyltransferase activity"/>
    <property type="evidence" value="ECO:0007669"/>
    <property type="project" value="UniProtKB-ARBA"/>
</dbReference>
<dbReference type="PANTHER" id="PTHR46455:SF3">
    <property type="entry name" value="SET AND MYND DOMAIN CONTAINING, ARTHROPOD-SPECIFIC, MEMBER 9, ISOFORM A-RELATED"/>
    <property type="match status" value="1"/>
</dbReference>
<dbReference type="InterPro" id="IPR001214">
    <property type="entry name" value="SET_dom"/>
</dbReference>
<gene>
    <name evidence="2" type="ORF">PHYEVI_LOCUS4569</name>
</gene>
<sequence length="487" mass="54667">MENRGRSEAKLNQAVTKYLQRYGCLDSINNRNWSIKQSPLGGFGVFATRTIEAGEIIFTDHPVILGPRCLSSLPVQCTVCYRSKTPTVSKCPNKCGLHVCEECSKSQTHASECALLGRLSAGRDMSEHNERLTRSLTPLRGLLLDADDLDVVGCLVTTHAGPRPGGEALTLVEELRLGFTDEEYRLVCFVCGAFDANAFEVLTNEDEARSTIRGLYPLGSLANHRCFPNAFHVFDGNYRMITRASVEIPESAEIFHSYTRLLWGTVTRIHHLRNSKRFLCKCERCKDPTEFGTCLSALNCNRCPGKVLPVDPARSSSSWRCDTCSAIRDLGDISKTLSLIGAVIKGFAGDDFDIIYRFLTTKLTTLVPDCNQVAVELKYNINWILGYKSGYLLNEIPLDLLLIKKQYCDDILKLVDQLRLGKCRIKGLLCYEVYLCNEELKRRRIANGNNDEIVDDNEANIKLEEAADILKYDFSAPPLLKQRFNHK</sequence>
<protein>
    <recommendedName>
        <fullName evidence="1">SET domain-containing protein</fullName>
    </recommendedName>
</protein>
<evidence type="ECO:0000259" key="1">
    <source>
        <dbReference type="PROSITE" id="PS50280"/>
    </source>
</evidence>
<dbReference type="PROSITE" id="PS50280">
    <property type="entry name" value="SET"/>
    <property type="match status" value="1"/>
</dbReference>
<dbReference type="EMBL" id="OU900095">
    <property type="protein sequence ID" value="CAG9858178.1"/>
    <property type="molecule type" value="Genomic_DNA"/>
</dbReference>
<dbReference type="SUPFAM" id="SSF82199">
    <property type="entry name" value="SET domain"/>
    <property type="match status" value="1"/>
</dbReference>
<dbReference type="Pfam" id="PF00856">
    <property type="entry name" value="SET"/>
    <property type="match status" value="1"/>
</dbReference>
<dbReference type="PANTHER" id="PTHR46455">
    <property type="entry name" value="SET AND MYND DOMAIN CONTAINING, ARTHROPOD-SPECIFIC, MEMBER 4, ISOFORM A"/>
    <property type="match status" value="1"/>
</dbReference>
<dbReference type="GO" id="GO:0008170">
    <property type="term" value="F:N-methyltransferase activity"/>
    <property type="evidence" value="ECO:0007669"/>
    <property type="project" value="UniProtKB-ARBA"/>
</dbReference>
<dbReference type="GO" id="GO:0008757">
    <property type="term" value="F:S-adenosylmethionine-dependent methyltransferase activity"/>
    <property type="evidence" value="ECO:0007669"/>
    <property type="project" value="UniProtKB-ARBA"/>
</dbReference>
<proteinExistence type="predicted"/>
<evidence type="ECO:0000313" key="2">
    <source>
        <dbReference type="EMBL" id="CAG9858178.1"/>
    </source>
</evidence>
<dbReference type="InterPro" id="IPR046341">
    <property type="entry name" value="SET_dom_sf"/>
</dbReference>
<dbReference type="Gene3D" id="6.10.140.2220">
    <property type="match status" value="1"/>
</dbReference>
<dbReference type="Proteomes" id="UP001153712">
    <property type="component" value="Chromosome 2"/>
</dbReference>
<organism evidence="2 3">
    <name type="scientific">Phyllotreta striolata</name>
    <name type="common">Striped flea beetle</name>
    <name type="synonym">Crioceris striolata</name>
    <dbReference type="NCBI Taxonomy" id="444603"/>
    <lineage>
        <taxon>Eukaryota</taxon>
        <taxon>Metazoa</taxon>
        <taxon>Ecdysozoa</taxon>
        <taxon>Arthropoda</taxon>
        <taxon>Hexapoda</taxon>
        <taxon>Insecta</taxon>
        <taxon>Pterygota</taxon>
        <taxon>Neoptera</taxon>
        <taxon>Endopterygota</taxon>
        <taxon>Coleoptera</taxon>
        <taxon>Polyphaga</taxon>
        <taxon>Cucujiformia</taxon>
        <taxon>Chrysomeloidea</taxon>
        <taxon>Chrysomelidae</taxon>
        <taxon>Galerucinae</taxon>
        <taxon>Alticini</taxon>
        <taxon>Phyllotreta</taxon>
    </lineage>
</organism>
<accession>A0A9N9TNJ8</accession>
<dbReference type="CDD" id="cd20071">
    <property type="entry name" value="SET_SMYD"/>
    <property type="match status" value="1"/>
</dbReference>
<dbReference type="AlphaFoldDB" id="A0A9N9TNJ8"/>
<dbReference type="InterPro" id="IPR053010">
    <property type="entry name" value="SET_SmydA-8"/>
</dbReference>
<reference evidence="2" key="1">
    <citation type="submission" date="2022-01" db="EMBL/GenBank/DDBJ databases">
        <authorList>
            <person name="King R."/>
        </authorList>
    </citation>
    <scope>NUCLEOTIDE SEQUENCE</scope>
</reference>
<feature type="domain" description="SET" evidence="1">
    <location>
        <begin position="31"/>
        <end position="259"/>
    </location>
</feature>
<evidence type="ECO:0000313" key="3">
    <source>
        <dbReference type="Proteomes" id="UP001153712"/>
    </source>
</evidence>
<dbReference type="Gene3D" id="2.170.270.10">
    <property type="entry name" value="SET domain"/>
    <property type="match status" value="1"/>
</dbReference>